<dbReference type="CDD" id="cd03188">
    <property type="entry name" value="GST_C_Beta"/>
    <property type="match status" value="1"/>
</dbReference>
<reference evidence="3 4" key="1">
    <citation type="submission" date="2019-07" db="EMBL/GenBank/DDBJ databases">
        <title>Genome sequencing for Ferrovibrio sp. K5.</title>
        <authorList>
            <person name="Park S.-J."/>
        </authorList>
    </citation>
    <scope>NUCLEOTIDE SEQUENCE [LARGE SCALE GENOMIC DNA]</scope>
    <source>
        <strain evidence="3 4">K5</strain>
    </source>
</reference>
<sequence length="217" mass="23592">MANLDFYFSPGACSLATHIALEETGAAFNPKPTYTRKGQTRTPEYLALNPKGKVPVLVIDGKVLTENTAILTWLNRTYPNAKLLPAGDALKEAEALAFVAWCASGVHPVLGRFFGPQNFTDLPDSADNVKTLATKANAANFAIIEKALSGGKDWLFGDWSVADGYIFVFFNWATKLGLDVSAYPNYAKHFERMQKRAAVQRATAREAEALAAMDKAA</sequence>
<gene>
    <name evidence="3" type="ORF">FNB15_03945</name>
</gene>
<dbReference type="AlphaFoldDB" id="A0A516GY59"/>
<proteinExistence type="predicted"/>
<evidence type="ECO:0000313" key="4">
    <source>
        <dbReference type="Proteomes" id="UP000317496"/>
    </source>
</evidence>
<dbReference type="InterPro" id="IPR004046">
    <property type="entry name" value="GST_C"/>
</dbReference>
<dbReference type="KEGG" id="fer:FNB15_03945"/>
<name>A0A516GY59_9PROT</name>
<dbReference type="Gene3D" id="1.20.1050.10">
    <property type="match status" value="1"/>
</dbReference>
<dbReference type="PROSITE" id="PS50404">
    <property type="entry name" value="GST_NTER"/>
    <property type="match status" value="1"/>
</dbReference>
<protein>
    <submittedName>
        <fullName evidence="3">Glutathione S-transferase</fullName>
    </submittedName>
</protein>
<dbReference type="SFLD" id="SFLDG00358">
    <property type="entry name" value="Main_(cytGST)"/>
    <property type="match status" value="1"/>
</dbReference>
<dbReference type="InterPro" id="IPR010987">
    <property type="entry name" value="Glutathione-S-Trfase_C-like"/>
</dbReference>
<dbReference type="Proteomes" id="UP000317496">
    <property type="component" value="Chromosome"/>
</dbReference>
<organism evidence="3 4">
    <name type="scientific">Ferrovibrio terrae</name>
    <dbReference type="NCBI Taxonomy" id="2594003"/>
    <lineage>
        <taxon>Bacteria</taxon>
        <taxon>Pseudomonadati</taxon>
        <taxon>Pseudomonadota</taxon>
        <taxon>Alphaproteobacteria</taxon>
        <taxon>Rhodospirillales</taxon>
        <taxon>Rhodospirillaceae</taxon>
        <taxon>Ferrovibrio</taxon>
    </lineage>
</organism>
<dbReference type="PANTHER" id="PTHR44051">
    <property type="entry name" value="GLUTATHIONE S-TRANSFERASE-RELATED"/>
    <property type="match status" value="1"/>
</dbReference>
<keyword evidence="3" id="KW-0808">Transferase</keyword>
<dbReference type="Gene3D" id="3.40.30.10">
    <property type="entry name" value="Glutaredoxin"/>
    <property type="match status" value="1"/>
</dbReference>
<feature type="domain" description="GST C-terminal" evidence="2">
    <location>
        <begin position="88"/>
        <end position="217"/>
    </location>
</feature>
<dbReference type="InterPro" id="IPR040079">
    <property type="entry name" value="Glutathione_S-Trfase"/>
</dbReference>
<dbReference type="Pfam" id="PF13409">
    <property type="entry name" value="GST_N_2"/>
    <property type="match status" value="1"/>
</dbReference>
<dbReference type="OrthoDB" id="7583243at2"/>
<dbReference type="CDD" id="cd03057">
    <property type="entry name" value="GST_N_Beta"/>
    <property type="match status" value="1"/>
</dbReference>
<evidence type="ECO:0000259" key="2">
    <source>
        <dbReference type="PROSITE" id="PS50405"/>
    </source>
</evidence>
<dbReference type="SUPFAM" id="SSF47616">
    <property type="entry name" value="GST C-terminal domain-like"/>
    <property type="match status" value="1"/>
</dbReference>
<dbReference type="PROSITE" id="PS50405">
    <property type="entry name" value="GST_CTER"/>
    <property type="match status" value="1"/>
</dbReference>
<keyword evidence="4" id="KW-1185">Reference proteome</keyword>
<dbReference type="SUPFAM" id="SSF52833">
    <property type="entry name" value="Thioredoxin-like"/>
    <property type="match status" value="1"/>
</dbReference>
<dbReference type="GO" id="GO:0016740">
    <property type="term" value="F:transferase activity"/>
    <property type="evidence" value="ECO:0007669"/>
    <property type="project" value="UniProtKB-KW"/>
</dbReference>
<dbReference type="RefSeq" id="WP_144067455.1">
    <property type="nucleotide sequence ID" value="NZ_CP041636.1"/>
</dbReference>
<evidence type="ECO:0000259" key="1">
    <source>
        <dbReference type="PROSITE" id="PS50404"/>
    </source>
</evidence>
<dbReference type="SFLD" id="SFLDG01150">
    <property type="entry name" value="Main.1:_Beta-like"/>
    <property type="match status" value="1"/>
</dbReference>
<dbReference type="EMBL" id="CP041636">
    <property type="protein sequence ID" value="QDO96474.1"/>
    <property type="molecule type" value="Genomic_DNA"/>
</dbReference>
<accession>A0A516GY59</accession>
<dbReference type="InterPro" id="IPR036249">
    <property type="entry name" value="Thioredoxin-like_sf"/>
</dbReference>
<feature type="domain" description="GST N-terminal" evidence="1">
    <location>
        <begin position="1"/>
        <end position="82"/>
    </location>
</feature>
<dbReference type="Pfam" id="PF00043">
    <property type="entry name" value="GST_C"/>
    <property type="match status" value="1"/>
</dbReference>
<dbReference type="PANTHER" id="PTHR44051:SF8">
    <property type="entry name" value="GLUTATHIONE S-TRANSFERASE GSTA"/>
    <property type="match status" value="1"/>
</dbReference>
<dbReference type="InterPro" id="IPR004045">
    <property type="entry name" value="Glutathione_S-Trfase_N"/>
</dbReference>
<dbReference type="InterPro" id="IPR036282">
    <property type="entry name" value="Glutathione-S-Trfase_C_sf"/>
</dbReference>
<evidence type="ECO:0000313" key="3">
    <source>
        <dbReference type="EMBL" id="QDO96474.1"/>
    </source>
</evidence>
<dbReference type="SFLD" id="SFLDS00019">
    <property type="entry name" value="Glutathione_Transferase_(cytos"/>
    <property type="match status" value="1"/>
</dbReference>